<dbReference type="AlphaFoldDB" id="A0A7W3XU44"/>
<gene>
    <name evidence="1" type="ORF">FHR92_004956</name>
</gene>
<comment type="caution">
    <text evidence="1">The sequence shown here is derived from an EMBL/GenBank/DDBJ whole genome shotgun (WGS) entry which is preliminary data.</text>
</comment>
<keyword evidence="2" id="KW-1185">Reference proteome</keyword>
<evidence type="ECO:0000313" key="1">
    <source>
        <dbReference type="EMBL" id="MBA9088457.1"/>
    </source>
</evidence>
<protein>
    <submittedName>
        <fullName evidence="1">Uncharacterized protein</fullName>
    </submittedName>
</protein>
<reference evidence="1 2" key="1">
    <citation type="submission" date="2020-08" db="EMBL/GenBank/DDBJ databases">
        <title>Genomic Encyclopedia of Type Strains, Phase III (KMG-III): the genomes of soil and plant-associated and newly described type strains.</title>
        <authorList>
            <person name="Whitman W."/>
        </authorList>
    </citation>
    <scope>NUCLEOTIDE SEQUENCE [LARGE SCALE GENOMIC DNA]</scope>
    <source>
        <strain evidence="1 2">CECT 8693</strain>
    </source>
</reference>
<dbReference type="Proteomes" id="UP000567067">
    <property type="component" value="Unassembled WGS sequence"/>
</dbReference>
<evidence type="ECO:0000313" key="2">
    <source>
        <dbReference type="Proteomes" id="UP000567067"/>
    </source>
</evidence>
<dbReference type="EMBL" id="JACJIP010000051">
    <property type="protein sequence ID" value="MBA9088457.1"/>
    <property type="molecule type" value="Genomic_DNA"/>
</dbReference>
<sequence>MNFLTTRVYFGQGTMKNRCSELSYICNGIHCPAVFIAEQP</sequence>
<accession>A0A7W3XU44</accession>
<name>A0A7W3XU44_9BACL</name>
<proteinExistence type="predicted"/>
<organism evidence="1 2">
    <name type="scientific">Fontibacillus solani</name>
    <dbReference type="NCBI Taxonomy" id="1572857"/>
    <lineage>
        <taxon>Bacteria</taxon>
        <taxon>Bacillati</taxon>
        <taxon>Bacillota</taxon>
        <taxon>Bacilli</taxon>
        <taxon>Bacillales</taxon>
        <taxon>Paenibacillaceae</taxon>
        <taxon>Fontibacillus</taxon>
    </lineage>
</organism>